<dbReference type="Proteomes" id="UP000039021">
    <property type="component" value="Unassembled WGS sequence"/>
</dbReference>
<dbReference type="Proteomes" id="UP000038802">
    <property type="component" value="Unassembled WGS sequence"/>
</dbReference>
<reference evidence="9 10" key="3">
    <citation type="submission" date="2015-03" db="EMBL/GenBank/DDBJ databases">
        <authorList>
            <consortium name="Pathogen Informatics"/>
        </authorList>
    </citation>
    <scope>NUCLEOTIDE SEQUENCE [LARGE SCALE GENOMIC DNA]</scope>
    <source>
        <strain evidence="4 15">Bir 187</strain>
        <strain evidence="3 12">C09601061</strain>
        <strain evidence="5 11">G09801536</strain>
        <strain evidence="2 13">H09601792</strain>
        <strain evidence="9">K00500041</strain>
        <strain evidence="10">N09902308</strain>
        <strain evidence="7 14">P00601463</strain>
    </source>
</reference>
<evidence type="ECO:0000313" key="7">
    <source>
        <dbReference type="EMBL" id="COX30064.1"/>
    </source>
</evidence>
<proteinExistence type="predicted"/>
<evidence type="ECO:0000313" key="14">
    <source>
        <dbReference type="Proteomes" id="UP000048600"/>
    </source>
</evidence>
<evidence type="ECO:0000256" key="1">
    <source>
        <dbReference type="SAM" id="MobiDB-lite"/>
    </source>
</evidence>
<protein>
    <submittedName>
        <fullName evidence="6">Uncharacterized protein</fullName>
    </submittedName>
</protein>
<dbReference type="Proteomes" id="UP000046680">
    <property type="component" value="Unassembled WGS sequence"/>
</dbReference>
<evidence type="ECO:0000313" key="2">
    <source>
        <dbReference type="EMBL" id="CFE85913.1"/>
    </source>
</evidence>
<name>A0A0T9F4I3_MYCTX</name>
<reference evidence="8" key="1">
    <citation type="submission" date="2015-03" db="EMBL/GenBank/DDBJ databases">
        <authorList>
            <consortium name="Pathogen Informatics"/>
            <person name="Murphy D."/>
        </authorList>
    </citation>
    <scope>NUCLEOTIDE SEQUENCE</scope>
    <source>
        <strain evidence="8">N09902308</strain>
    </source>
</reference>
<dbReference type="Proteomes" id="UP000045842">
    <property type="component" value="Unassembled WGS sequence"/>
</dbReference>
<dbReference type="Proteomes" id="UP000046947">
    <property type="component" value="Unassembled WGS sequence"/>
</dbReference>
<dbReference type="Proteomes" id="UP000048600">
    <property type="component" value="Unassembled WGS sequence"/>
</dbReference>
<evidence type="ECO:0000313" key="5">
    <source>
        <dbReference type="EMBL" id="COV06277.1"/>
    </source>
</evidence>
<dbReference type="EMBL" id="CNFU01002356">
    <property type="protein sequence ID" value="CKU25839.1"/>
    <property type="molecule type" value="Genomic_DNA"/>
</dbReference>
<dbReference type="Proteomes" id="UP000049023">
    <property type="component" value="Unassembled WGS sequence"/>
</dbReference>
<dbReference type="EMBL" id="CSAE01000479">
    <property type="protein sequence ID" value="COW36101.1"/>
    <property type="molecule type" value="Genomic_DNA"/>
</dbReference>
<evidence type="ECO:0000313" key="13">
    <source>
        <dbReference type="Proteomes" id="UP000046947"/>
    </source>
</evidence>
<evidence type="ECO:0000313" key="9">
    <source>
        <dbReference type="Proteomes" id="UP000038802"/>
    </source>
</evidence>
<sequence length="86" mass="9374">MLNTSSIDAMVPPENPPLKERTTQLVSVSSPAPSSRAAWYRAYTLRSDGTESNPQACTMRAPVSAACLWYKSMLLRMNIGSPVRSA</sequence>
<gene>
    <name evidence="3" type="ORF">ERS007657_03840</name>
    <name evidence="5" type="ORF">ERS007679_00942</name>
    <name evidence="2" type="ORF">ERS007688_04571</name>
    <name evidence="6" type="ORF">ERS007703_03487</name>
    <name evidence="8" type="ORF">ERS007739_01438</name>
    <name evidence="7" type="ORF">ERS007741_04154</name>
    <name evidence="4" type="ORF">ERS027661_04978</name>
</gene>
<dbReference type="EMBL" id="CGCX01002086">
    <property type="protein sequence ID" value="CFS06490.1"/>
    <property type="molecule type" value="Genomic_DNA"/>
</dbReference>
<evidence type="ECO:0000313" key="10">
    <source>
        <dbReference type="Proteomes" id="UP000039021"/>
    </source>
</evidence>
<evidence type="ECO:0000313" key="11">
    <source>
        <dbReference type="Proteomes" id="UP000045842"/>
    </source>
</evidence>
<dbReference type="EMBL" id="CSBK01000550">
    <property type="protein sequence ID" value="COX54374.1"/>
    <property type="molecule type" value="Genomic_DNA"/>
</dbReference>
<dbReference type="EMBL" id="CSAD01000088">
    <property type="protein sequence ID" value="COV06277.1"/>
    <property type="molecule type" value="Genomic_DNA"/>
</dbReference>
<accession>A0A0T9F4I3</accession>
<evidence type="ECO:0000313" key="4">
    <source>
        <dbReference type="EMBL" id="CKU25839.1"/>
    </source>
</evidence>
<evidence type="ECO:0000313" key="12">
    <source>
        <dbReference type="Proteomes" id="UP000046680"/>
    </source>
</evidence>
<reference evidence="6" key="2">
    <citation type="submission" date="2015-03" db="EMBL/GenBank/DDBJ databases">
        <authorList>
            <person name="Murphy D."/>
        </authorList>
    </citation>
    <scope>NUCLEOTIDE SEQUENCE [LARGE SCALE GENOMIC DNA]</scope>
    <source>
        <strain evidence="6">K00500041</strain>
    </source>
</reference>
<evidence type="ECO:0000313" key="8">
    <source>
        <dbReference type="EMBL" id="COX54374.1"/>
    </source>
</evidence>
<dbReference type="EMBL" id="CHKL01000781">
    <property type="protein sequence ID" value="COX30064.1"/>
    <property type="molecule type" value="Genomic_DNA"/>
</dbReference>
<evidence type="ECO:0000313" key="3">
    <source>
        <dbReference type="EMBL" id="CFS06490.1"/>
    </source>
</evidence>
<feature type="region of interest" description="Disordered" evidence="1">
    <location>
        <begin position="1"/>
        <end position="30"/>
    </location>
</feature>
<evidence type="ECO:0000313" key="6">
    <source>
        <dbReference type="EMBL" id="COW36101.1"/>
    </source>
</evidence>
<dbReference type="EMBL" id="CFOH01001466">
    <property type="protein sequence ID" value="CFE85913.1"/>
    <property type="molecule type" value="Genomic_DNA"/>
</dbReference>
<organism evidence="6 9">
    <name type="scientific">Mycobacterium tuberculosis</name>
    <dbReference type="NCBI Taxonomy" id="1773"/>
    <lineage>
        <taxon>Bacteria</taxon>
        <taxon>Bacillati</taxon>
        <taxon>Actinomycetota</taxon>
        <taxon>Actinomycetes</taxon>
        <taxon>Mycobacteriales</taxon>
        <taxon>Mycobacteriaceae</taxon>
        <taxon>Mycobacterium</taxon>
        <taxon>Mycobacterium tuberculosis complex</taxon>
    </lineage>
</organism>
<evidence type="ECO:0000313" key="15">
    <source>
        <dbReference type="Proteomes" id="UP000049023"/>
    </source>
</evidence>
<dbReference type="AlphaFoldDB" id="A0A0T9F4I3"/>